<dbReference type="EMBL" id="QKYU01000001">
    <property type="protein sequence ID" value="PZW51063.1"/>
    <property type="molecule type" value="Genomic_DNA"/>
</dbReference>
<dbReference type="OrthoDB" id="9976945at2"/>
<dbReference type="RefSeq" id="WP_146422646.1">
    <property type="nucleotide sequence ID" value="NZ_QKYU01000001.1"/>
</dbReference>
<name>A0A2W7JG65_9PROT</name>
<proteinExistence type="predicted"/>
<evidence type="ECO:0000313" key="1">
    <source>
        <dbReference type="EMBL" id="PZW51063.1"/>
    </source>
</evidence>
<sequence>MSIQSFRHFMADPAGYVGFHTVTVGSNNAVAQAMTAAAPENCLGADLRSQLWTTRTVAPPAVVYLDMVHMIGVADNPQETNWGRFKSQLARLPGVAKPGRQFALMPRADDIGFRWLQFVENTCTYMQIDPAAQFIITGPLSGCTIAAGMSMTGQRWLLHANCNRVQGEGARTNQEAMLTQVCRTRTNIAPAARRDAVYGRDYNGMGFVFGKRLAGGTWAFYAYGSESGVRKFGEF</sequence>
<evidence type="ECO:0000313" key="2">
    <source>
        <dbReference type="Proteomes" id="UP000249688"/>
    </source>
</evidence>
<dbReference type="AlphaFoldDB" id="A0A2W7JG65"/>
<organism evidence="1 2">
    <name type="scientific">Humitalea rosea</name>
    <dbReference type="NCBI Taxonomy" id="990373"/>
    <lineage>
        <taxon>Bacteria</taxon>
        <taxon>Pseudomonadati</taxon>
        <taxon>Pseudomonadota</taxon>
        <taxon>Alphaproteobacteria</taxon>
        <taxon>Acetobacterales</taxon>
        <taxon>Roseomonadaceae</taxon>
        <taxon>Humitalea</taxon>
    </lineage>
</organism>
<gene>
    <name evidence="1" type="ORF">C8P66_101280</name>
</gene>
<keyword evidence="2" id="KW-1185">Reference proteome</keyword>
<accession>A0A2W7JG65</accession>
<comment type="caution">
    <text evidence="1">The sequence shown here is derived from an EMBL/GenBank/DDBJ whole genome shotgun (WGS) entry which is preliminary data.</text>
</comment>
<dbReference type="Proteomes" id="UP000249688">
    <property type="component" value="Unassembled WGS sequence"/>
</dbReference>
<protein>
    <submittedName>
        <fullName evidence="1">Uncharacterized protein</fullName>
    </submittedName>
</protein>
<reference evidence="1 2" key="1">
    <citation type="submission" date="2018-06" db="EMBL/GenBank/DDBJ databases">
        <title>Genomic Encyclopedia of Archaeal and Bacterial Type Strains, Phase II (KMG-II): from individual species to whole genera.</title>
        <authorList>
            <person name="Goeker M."/>
        </authorList>
    </citation>
    <scope>NUCLEOTIDE SEQUENCE [LARGE SCALE GENOMIC DNA]</scope>
    <source>
        <strain evidence="1 2">DSM 24525</strain>
    </source>
</reference>